<gene>
    <name evidence="7" type="ORF">OSTQU699_LOCUS1716</name>
</gene>
<feature type="region of interest" description="Disordered" evidence="4">
    <location>
        <begin position="764"/>
        <end position="787"/>
    </location>
</feature>
<comment type="caution">
    <text evidence="7">The sequence shown here is derived from an EMBL/GenBank/DDBJ whole genome shotgun (WGS) entry which is preliminary data.</text>
</comment>
<evidence type="ECO:0000259" key="5">
    <source>
        <dbReference type="PROSITE" id="PS50197"/>
    </source>
</evidence>
<feature type="region of interest" description="Disordered" evidence="4">
    <location>
        <begin position="643"/>
        <end position="696"/>
    </location>
</feature>
<dbReference type="InterPro" id="IPR036372">
    <property type="entry name" value="BEACH_dom_sf"/>
</dbReference>
<accession>A0A8S1INP8</accession>
<dbReference type="Gene3D" id="2.130.10.10">
    <property type="entry name" value="YVTN repeat-like/Quinoprotein amine dehydrogenase"/>
    <property type="match status" value="1"/>
</dbReference>
<dbReference type="Proteomes" id="UP000708148">
    <property type="component" value="Unassembled WGS sequence"/>
</dbReference>
<feature type="domain" description="BEACH" evidence="5">
    <location>
        <begin position="292"/>
        <end position="583"/>
    </location>
</feature>
<sequence length="1143" mass="124339">MYVARKTAKRFSLLLLDDGEDYIQEYVCACRWPGEVEGNWKGADELPGTLRLCSKSLFFDADDVRVPVIRISFLDVQSLLPDGAKAFALSTCRLTKMKQNGADHPYLVEKGRLTAWRFSLPYANFDRFMGLAMEQLALKGQQGHLEEKAREREDAASFDTSRLVDFSERILYEGPATQLTPLVREPGKMVITGCRLYFQPLHTMSGNNLIRTHPLSDVAAVARRRSSLRHIGMEVFFVAGVSLDGSAKPHDALGPMWDSPSAFFAFRTREEREKVIGLLLDRVGSGATRGAILEARGRWLKKVMAAWQRGKISTFDYLLYLNLAAGRSFNDLTQWPVFPWVLADYTSEVLDLSSPATFRDLTKPVGALNASRLQMFRDRHREMPDESEGYPPKFLYGTHYSTPGYVMFWLVRAAPAHMLQLQNGRFDSPDRLFYSMRECWESVLNNPADVKELIPEFFLPNDDFLLNRAQLALGKRQNGRSVCDVEMPPWADSPPDFLAKHRAALESPYVSAHLHKWIDLIFGCKQKGQAAVEADNLFFYLSYEGAVDIEKVIDPVERRALEAQINEFGQTPMQLFSQPHPPRLICPPAPDPDDVFVAGTPLVRSSSNSMPDLGFSPAAAADTDGQALTLALLSAVVHATESEMDLDAGPDSPAADHWKPGEASTARDVPAGRNSSYERPVGAPTPTDSQPSTSGPYAEVLGQWAFIGKDHMFKKAASARQTRVVDPSSGIRNLRKGVTSVTDKVRGMDLGSKFTSFVGQLKGQAAWGPRPSGGSASTPSDNGQEGGVLQPSGWWADCLPHRMAQRHTLRFQQEAVNAVATSSSGGGTLYCAGHGATLRLFSLETGAQVRSARLELNPGSGIPLSSIALLPQGSQKHPLVLTGSYDNTVYAYSADYGRLVGHFGAHDDVVSVVHVTCPNAGAAQQLITASWDGSVKVWRLDEARSPWDGPPTRPLIPVAELSDHESAVWAMDGTADGNVLVTGTNEGVVTSWDVRTPDHVIWRSKLGMEYVGGVCITPDSNHVVAVSEDGQMRVLATRKDGGTIASASMGSPLRCVQTDGHLAVAGGEDGKIHVWDVAQRLGVATGRAQLKADADGLLEPLQCSSSCAVKALSVGCVGTTLWLSAGHDEGAVSAFAADGAPCT</sequence>
<dbReference type="Gene3D" id="1.10.1540.10">
    <property type="entry name" value="BEACH domain"/>
    <property type="match status" value="1"/>
</dbReference>
<dbReference type="InterPro" id="IPR001680">
    <property type="entry name" value="WD40_rpt"/>
</dbReference>
<dbReference type="InterPro" id="IPR000409">
    <property type="entry name" value="BEACH_dom"/>
</dbReference>
<proteinExistence type="predicted"/>
<dbReference type="SUPFAM" id="SSF81837">
    <property type="entry name" value="BEACH domain"/>
    <property type="match status" value="1"/>
</dbReference>
<evidence type="ECO:0000256" key="1">
    <source>
        <dbReference type="ARBA" id="ARBA00022574"/>
    </source>
</evidence>
<dbReference type="SUPFAM" id="SSF50978">
    <property type="entry name" value="WD40 repeat-like"/>
    <property type="match status" value="1"/>
</dbReference>
<reference evidence="7" key="1">
    <citation type="submission" date="2020-12" db="EMBL/GenBank/DDBJ databases">
        <authorList>
            <person name="Iha C."/>
        </authorList>
    </citation>
    <scope>NUCLEOTIDE SEQUENCE</scope>
</reference>
<dbReference type="InterPro" id="IPR050865">
    <property type="entry name" value="BEACH_Domain"/>
</dbReference>
<keyword evidence="1 3" id="KW-0853">WD repeat</keyword>
<evidence type="ECO:0000256" key="4">
    <source>
        <dbReference type="SAM" id="MobiDB-lite"/>
    </source>
</evidence>
<feature type="compositionally biased region" description="Polar residues" evidence="4">
    <location>
        <begin position="774"/>
        <end position="783"/>
    </location>
</feature>
<dbReference type="InterPro" id="IPR057496">
    <property type="entry name" value="FAN-like_PH"/>
</dbReference>
<dbReference type="PANTHER" id="PTHR13743:SF123">
    <property type="entry name" value="PROTEIN FAN"/>
    <property type="match status" value="1"/>
</dbReference>
<dbReference type="InterPro" id="IPR015943">
    <property type="entry name" value="WD40/YVTN_repeat-like_dom_sf"/>
</dbReference>
<dbReference type="Pfam" id="PF25400">
    <property type="entry name" value="PH_FAN"/>
    <property type="match status" value="1"/>
</dbReference>
<name>A0A8S1INP8_9CHLO</name>
<dbReference type="InterPro" id="IPR036322">
    <property type="entry name" value="WD40_repeat_dom_sf"/>
</dbReference>
<evidence type="ECO:0000256" key="2">
    <source>
        <dbReference type="ARBA" id="ARBA00022737"/>
    </source>
</evidence>
<dbReference type="SMART" id="SM01026">
    <property type="entry name" value="Beach"/>
    <property type="match status" value="1"/>
</dbReference>
<evidence type="ECO:0000313" key="8">
    <source>
        <dbReference type="Proteomes" id="UP000708148"/>
    </source>
</evidence>
<dbReference type="InterPro" id="IPR023362">
    <property type="entry name" value="PH-BEACH_dom"/>
</dbReference>
<keyword evidence="2" id="KW-0677">Repeat</keyword>
<dbReference type="PROSITE" id="PS50082">
    <property type="entry name" value="WD_REPEATS_2"/>
    <property type="match status" value="2"/>
</dbReference>
<dbReference type="Pfam" id="PF02138">
    <property type="entry name" value="Beach"/>
    <property type="match status" value="1"/>
</dbReference>
<feature type="repeat" description="WD" evidence="3">
    <location>
        <begin position="1059"/>
        <end position="1085"/>
    </location>
</feature>
<dbReference type="AlphaFoldDB" id="A0A8S1INP8"/>
<feature type="domain" description="BEACH-type PH" evidence="6">
    <location>
        <begin position="165"/>
        <end position="280"/>
    </location>
</feature>
<dbReference type="PROSITE" id="PS50294">
    <property type="entry name" value="WD_REPEATS_REGION"/>
    <property type="match status" value="1"/>
</dbReference>
<dbReference type="SMART" id="SM00320">
    <property type="entry name" value="WD40"/>
    <property type="match status" value="6"/>
</dbReference>
<dbReference type="PROSITE" id="PS50197">
    <property type="entry name" value="BEACH"/>
    <property type="match status" value="1"/>
</dbReference>
<dbReference type="EMBL" id="CAJHUC010000465">
    <property type="protein sequence ID" value="CAD7696355.1"/>
    <property type="molecule type" value="Genomic_DNA"/>
</dbReference>
<feature type="compositionally biased region" description="Polar residues" evidence="4">
    <location>
        <begin position="686"/>
        <end position="695"/>
    </location>
</feature>
<evidence type="ECO:0000256" key="3">
    <source>
        <dbReference type="PROSITE-ProRule" id="PRU00221"/>
    </source>
</evidence>
<dbReference type="OrthoDB" id="26681at2759"/>
<dbReference type="SUPFAM" id="SSF50729">
    <property type="entry name" value="PH domain-like"/>
    <property type="match status" value="1"/>
</dbReference>
<dbReference type="PANTHER" id="PTHR13743">
    <property type="entry name" value="BEIGE/BEACH-RELATED"/>
    <property type="match status" value="1"/>
</dbReference>
<feature type="repeat" description="WD" evidence="3">
    <location>
        <begin position="961"/>
        <end position="996"/>
    </location>
</feature>
<organism evidence="7 8">
    <name type="scientific">Ostreobium quekettii</name>
    <dbReference type="NCBI Taxonomy" id="121088"/>
    <lineage>
        <taxon>Eukaryota</taxon>
        <taxon>Viridiplantae</taxon>
        <taxon>Chlorophyta</taxon>
        <taxon>core chlorophytes</taxon>
        <taxon>Ulvophyceae</taxon>
        <taxon>TCBD clade</taxon>
        <taxon>Bryopsidales</taxon>
        <taxon>Ostreobineae</taxon>
        <taxon>Ostreobiaceae</taxon>
        <taxon>Ostreobium</taxon>
    </lineage>
</organism>
<protein>
    <submittedName>
        <fullName evidence="7">Uncharacterized protein</fullName>
    </submittedName>
</protein>
<dbReference type="CDD" id="cd06071">
    <property type="entry name" value="Beach"/>
    <property type="match status" value="1"/>
</dbReference>
<dbReference type="PROSITE" id="PS51783">
    <property type="entry name" value="PH_BEACH"/>
    <property type="match status" value="1"/>
</dbReference>
<dbReference type="FunFam" id="1.10.1540.10:FF:000001">
    <property type="entry name" value="neurobeachin isoform X1"/>
    <property type="match status" value="1"/>
</dbReference>
<keyword evidence="8" id="KW-1185">Reference proteome</keyword>
<dbReference type="Pfam" id="PF00400">
    <property type="entry name" value="WD40"/>
    <property type="match status" value="3"/>
</dbReference>
<evidence type="ECO:0000313" key="7">
    <source>
        <dbReference type="EMBL" id="CAD7696355.1"/>
    </source>
</evidence>
<evidence type="ECO:0000259" key="6">
    <source>
        <dbReference type="PROSITE" id="PS51783"/>
    </source>
</evidence>